<comment type="caution">
    <text evidence="1">The sequence shown here is derived from an EMBL/GenBank/DDBJ whole genome shotgun (WGS) entry which is preliminary data.</text>
</comment>
<name>A0AAD8WR11_LOLMU</name>
<reference evidence="1" key="1">
    <citation type="submission" date="2023-07" db="EMBL/GenBank/DDBJ databases">
        <title>A chromosome-level genome assembly of Lolium multiflorum.</title>
        <authorList>
            <person name="Chen Y."/>
            <person name="Copetti D."/>
            <person name="Kolliker R."/>
            <person name="Studer B."/>
        </authorList>
    </citation>
    <scope>NUCLEOTIDE SEQUENCE</scope>
    <source>
        <strain evidence="1">02402/16</strain>
        <tissue evidence="1">Leaf</tissue>
    </source>
</reference>
<evidence type="ECO:0000313" key="2">
    <source>
        <dbReference type="Proteomes" id="UP001231189"/>
    </source>
</evidence>
<gene>
    <name evidence="1" type="ORF">QYE76_038535</name>
</gene>
<dbReference type="PANTHER" id="PTHR33085">
    <property type="entry name" value="OS12G0113100 PROTEIN-RELATED"/>
    <property type="match status" value="1"/>
</dbReference>
<dbReference type="Pfam" id="PF07893">
    <property type="entry name" value="DUF1668"/>
    <property type="match status" value="1"/>
</dbReference>
<sequence>MDDDITSYAMHPDGHTIFISAYDRNYRHLPKGTFSFDTEHCEWKWCGEWVLPFQGQGYFDGELDAWVGLHKDGYICSCQVASRSRASAVQPDWKMAKEKLFLKVPERRVQHTRPTLAYMGDGKFCLAECVLREGVEFRCAFGDRDGFLLHMSTFGLKYDHRGELRIARHRTNSYVVCKHLRGSSPVVFWM</sequence>
<dbReference type="AlphaFoldDB" id="A0AAD8WR11"/>
<evidence type="ECO:0000313" key="1">
    <source>
        <dbReference type="EMBL" id="KAK1677687.1"/>
    </source>
</evidence>
<protein>
    <submittedName>
        <fullName evidence="1">Uncharacterized protein</fullName>
    </submittedName>
</protein>
<proteinExistence type="predicted"/>
<keyword evidence="2" id="KW-1185">Reference proteome</keyword>
<dbReference type="Proteomes" id="UP001231189">
    <property type="component" value="Unassembled WGS sequence"/>
</dbReference>
<dbReference type="InterPro" id="IPR012871">
    <property type="entry name" value="DUF1668_ORYSA"/>
</dbReference>
<dbReference type="PANTHER" id="PTHR33085:SF52">
    <property type="entry name" value="DUF1618 DOMAIN-CONTAINING PROTEIN"/>
    <property type="match status" value="1"/>
</dbReference>
<accession>A0AAD8WR11</accession>
<dbReference type="EMBL" id="JAUUTY010000002">
    <property type="protein sequence ID" value="KAK1677687.1"/>
    <property type="molecule type" value="Genomic_DNA"/>
</dbReference>
<organism evidence="1 2">
    <name type="scientific">Lolium multiflorum</name>
    <name type="common">Italian ryegrass</name>
    <name type="synonym">Lolium perenne subsp. multiflorum</name>
    <dbReference type="NCBI Taxonomy" id="4521"/>
    <lineage>
        <taxon>Eukaryota</taxon>
        <taxon>Viridiplantae</taxon>
        <taxon>Streptophyta</taxon>
        <taxon>Embryophyta</taxon>
        <taxon>Tracheophyta</taxon>
        <taxon>Spermatophyta</taxon>
        <taxon>Magnoliopsida</taxon>
        <taxon>Liliopsida</taxon>
        <taxon>Poales</taxon>
        <taxon>Poaceae</taxon>
        <taxon>BOP clade</taxon>
        <taxon>Pooideae</taxon>
        <taxon>Poodae</taxon>
        <taxon>Poeae</taxon>
        <taxon>Poeae Chloroplast Group 2 (Poeae type)</taxon>
        <taxon>Loliodinae</taxon>
        <taxon>Loliinae</taxon>
        <taxon>Lolium</taxon>
    </lineage>
</organism>